<evidence type="ECO:0000313" key="1">
    <source>
        <dbReference type="EMBL" id="KAJ6797849.1"/>
    </source>
</evidence>
<reference evidence="1" key="2">
    <citation type="submission" date="2023-04" db="EMBL/GenBank/DDBJ databases">
        <authorList>
            <person name="Bruccoleri R.E."/>
            <person name="Oakeley E.J."/>
            <person name="Faust A.-M."/>
            <person name="Dessus-Babus S."/>
            <person name="Altorfer M."/>
            <person name="Burckhardt D."/>
            <person name="Oertli M."/>
            <person name="Naumann U."/>
            <person name="Petersen F."/>
            <person name="Wong J."/>
        </authorList>
    </citation>
    <scope>NUCLEOTIDE SEQUENCE</scope>
    <source>
        <strain evidence="1">GSM-AAB239-AS_SAM_17_03QT</strain>
        <tissue evidence="1">Leaf</tissue>
    </source>
</reference>
<protein>
    <submittedName>
        <fullName evidence="1">Extensin</fullName>
    </submittedName>
</protein>
<keyword evidence="2" id="KW-1185">Reference proteome</keyword>
<proteinExistence type="predicted"/>
<organism evidence="1 2">
    <name type="scientific">Iris pallida</name>
    <name type="common">Sweet iris</name>
    <dbReference type="NCBI Taxonomy" id="29817"/>
    <lineage>
        <taxon>Eukaryota</taxon>
        <taxon>Viridiplantae</taxon>
        <taxon>Streptophyta</taxon>
        <taxon>Embryophyta</taxon>
        <taxon>Tracheophyta</taxon>
        <taxon>Spermatophyta</taxon>
        <taxon>Magnoliopsida</taxon>
        <taxon>Liliopsida</taxon>
        <taxon>Asparagales</taxon>
        <taxon>Iridaceae</taxon>
        <taxon>Iridoideae</taxon>
        <taxon>Irideae</taxon>
        <taxon>Iris</taxon>
    </lineage>
</organism>
<sequence length="85" mass="9382">MRLPTEVRAALGRCGCRVRARGWLGRWRGMCFSSILGDGVCGGGDSCHGGVDVRWCREGQGRRTTVVISKVAVTIWFVICVIKWI</sequence>
<name>A0AAX6E1L9_IRIPA</name>
<dbReference type="EMBL" id="JANAVB010040619">
    <property type="protein sequence ID" value="KAJ6797849.1"/>
    <property type="molecule type" value="Genomic_DNA"/>
</dbReference>
<dbReference type="AlphaFoldDB" id="A0AAX6E1L9"/>
<evidence type="ECO:0000313" key="2">
    <source>
        <dbReference type="Proteomes" id="UP001140949"/>
    </source>
</evidence>
<comment type="caution">
    <text evidence="1">The sequence shown here is derived from an EMBL/GenBank/DDBJ whole genome shotgun (WGS) entry which is preliminary data.</text>
</comment>
<accession>A0AAX6E1L9</accession>
<dbReference type="Proteomes" id="UP001140949">
    <property type="component" value="Unassembled WGS sequence"/>
</dbReference>
<gene>
    <name evidence="1" type="ORF">M6B38_214680</name>
</gene>
<reference evidence="1" key="1">
    <citation type="journal article" date="2023" name="GigaByte">
        <title>Genome assembly of the bearded iris, Iris pallida Lam.</title>
        <authorList>
            <person name="Bruccoleri R.E."/>
            <person name="Oakeley E.J."/>
            <person name="Faust A.M.E."/>
            <person name="Altorfer M."/>
            <person name="Dessus-Babus S."/>
            <person name="Burckhardt D."/>
            <person name="Oertli M."/>
            <person name="Naumann U."/>
            <person name="Petersen F."/>
            <person name="Wong J."/>
        </authorList>
    </citation>
    <scope>NUCLEOTIDE SEQUENCE</scope>
    <source>
        <strain evidence="1">GSM-AAB239-AS_SAM_17_03QT</strain>
    </source>
</reference>